<feature type="compositionally biased region" description="Polar residues" evidence="1">
    <location>
        <begin position="124"/>
        <end position="143"/>
    </location>
</feature>
<proteinExistence type="predicted"/>
<protein>
    <recommendedName>
        <fullName evidence="2">Methyltransferase domain-containing protein</fullName>
    </recommendedName>
</protein>
<feature type="compositionally biased region" description="Low complexity" evidence="1">
    <location>
        <begin position="34"/>
        <end position="57"/>
    </location>
</feature>
<dbReference type="Pfam" id="PF13649">
    <property type="entry name" value="Methyltransf_25"/>
    <property type="match status" value="1"/>
</dbReference>
<evidence type="ECO:0000259" key="2">
    <source>
        <dbReference type="Pfam" id="PF13649"/>
    </source>
</evidence>
<dbReference type="Proteomes" id="UP000639403">
    <property type="component" value="Unassembled WGS sequence"/>
</dbReference>
<comment type="caution">
    <text evidence="3">The sequence shown here is derived from an EMBL/GenBank/DDBJ whole genome shotgun (WGS) entry which is preliminary data.</text>
</comment>
<feature type="region of interest" description="Disordered" evidence="1">
    <location>
        <begin position="24"/>
        <end position="57"/>
    </location>
</feature>
<feature type="domain" description="Methyltransferase" evidence="2">
    <location>
        <begin position="234"/>
        <end position="337"/>
    </location>
</feature>
<name>A0A8H7P6Q7_9APHY</name>
<dbReference type="InterPro" id="IPR041698">
    <property type="entry name" value="Methyltransf_25"/>
</dbReference>
<evidence type="ECO:0000256" key="1">
    <source>
        <dbReference type="SAM" id="MobiDB-lite"/>
    </source>
</evidence>
<sequence length="654" mass="73733">MITSKRGADPCTFKLPVTPRRTLDYEYPYRTPHSSAPSPADADSASGRSASLSPAAAGLDNSCHSAYSDLITMRQERRNGSFSALAYFNPSKSSIKFEVVWSKSRKNSKKERKPIPVERPTQPGLYSTVSLPRAVSSTRSSADSEAPSLHEDTSFEAGLRRQQGIADGFHNFNRMVTRRGMPHHCHRRDDAPYMQSYSRVSLDNEFRTCELLRRLNPNCSPSFHNYGKNPPSRVLDLGCGKGYWVLDAARSWKNTKVTGLDLIDVYNMCGKEPHSPESPSEEVHNVEWDRSNFVKDPLPYAEDSFDLVRMANLSLCIPRQRWEFVFSEVWRVLAPCGRLELIDDDLDFPAIAPPPLSAPRLQKSINRHCVVIGAPPEEVEVAEHGHSRIWPGHTRTVTQAVSEYEENVTTCKDLETIFNNMLVERSKFGEDVKKLHEITLAIPSEAYMESADTARPPARRKNSEPVQFVSAPLSPKVTQIFSGNESLRSSRSSKRFQPPGLVLMSTGAFLPFSPSEMEMHVCKNVQTLLSCGDSLTDFMLDKKDTNGQPLLSEDQIQEYLWDYERFRRQRFNLPSDPPGLRMEEEQVEQSTLTSFLRRTPTLSPTRERSFSAPSFSSQGQLSDEDLKELTKVRTLRIWSAVKADNGSPLPTFSS</sequence>
<dbReference type="GO" id="GO:0008168">
    <property type="term" value="F:methyltransferase activity"/>
    <property type="evidence" value="ECO:0007669"/>
    <property type="project" value="TreeGrafter"/>
</dbReference>
<dbReference type="CDD" id="cd02440">
    <property type="entry name" value="AdoMet_MTases"/>
    <property type="match status" value="1"/>
</dbReference>
<feature type="compositionally biased region" description="Polar residues" evidence="1">
    <location>
        <begin position="588"/>
        <end position="604"/>
    </location>
</feature>
<feature type="region of interest" description="Disordered" evidence="1">
    <location>
        <begin position="106"/>
        <end position="157"/>
    </location>
</feature>
<reference evidence="3" key="1">
    <citation type="submission" date="2020-11" db="EMBL/GenBank/DDBJ databases">
        <authorList>
            <person name="Koelle M."/>
            <person name="Horta M.A.C."/>
            <person name="Nowrousian M."/>
            <person name="Ohm R.A."/>
            <person name="Benz P."/>
            <person name="Pilgard A."/>
        </authorList>
    </citation>
    <scope>NUCLEOTIDE SEQUENCE</scope>
    <source>
        <strain evidence="3">FPRL280</strain>
    </source>
</reference>
<dbReference type="InterPro" id="IPR029063">
    <property type="entry name" value="SAM-dependent_MTases_sf"/>
</dbReference>
<feature type="compositionally biased region" description="Polar residues" evidence="1">
    <location>
        <begin position="611"/>
        <end position="621"/>
    </location>
</feature>
<feature type="region of interest" description="Disordered" evidence="1">
    <location>
        <begin position="585"/>
        <end position="623"/>
    </location>
</feature>
<evidence type="ECO:0000313" key="4">
    <source>
        <dbReference type="Proteomes" id="UP000639403"/>
    </source>
</evidence>
<evidence type="ECO:0000313" key="3">
    <source>
        <dbReference type="EMBL" id="KAF9817988.1"/>
    </source>
</evidence>
<dbReference type="Gene3D" id="3.40.50.150">
    <property type="entry name" value="Vaccinia Virus protein VP39"/>
    <property type="match status" value="1"/>
</dbReference>
<gene>
    <name evidence="3" type="ORF">IEO21_03063</name>
</gene>
<dbReference type="EMBL" id="JADOXO010000035">
    <property type="protein sequence ID" value="KAF9817988.1"/>
    <property type="molecule type" value="Genomic_DNA"/>
</dbReference>
<dbReference type="PANTHER" id="PTHR43591:SF24">
    <property type="entry name" value="2-METHOXY-6-POLYPRENYL-1,4-BENZOQUINOL METHYLASE, MITOCHONDRIAL"/>
    <property type="match status" value="1"/>
</dbReference>
<reference evidence="3" key="2">
    <citation type="journal article" name="Front. Microbiol.">
        <title>Degradative Capacity of Two Strains of Rhodonia placenta: From Phenotype to Genotype.</title>
        <authorList>
            <person name="Kolle M."/>
            <person name="Horta M.A.C."/>
            <person name="Nowrousian M."/>
            <person name="Ohm R.A."/>
            <person name="Benz J.P."/>
            <person name="Pilgard A."/>
        </authorList>
    </citation>
    <scope>NUCLEOTIDE SEQUENCE</scope>
    <source>
        <strain evidence="3">FPRL280</strain>
    </source>
</reference>
<dbReference type="PANTHER" id="PTHR43591">
    <property type="entry name" value="METHYLTRANSFERASE"/>
    <property type="match status" value="1"/>
</dbReference>
<accession>A0A8H7P6Q7</accession>
<organism evidence="3 4">
    <name type="scientific">Rhodonia placenta</name>
    <dbReference type="NCBI Taxonomy" id="104341"/>
    <lineage>
        <taxon>Eukaryota</taxon>
        <taxon>Fungi</taxon>
        <taxon>Dikarya</taxon>
        <taxon>Basidiomycota</taxon>
        <taxon>Agaricomycotina</taxon>
        <taxon>Agaricomycetes</taxon>
        <taxon>Polyporales</taxon>
        <taxon>Adustoporiaceae</taxon>
        <taxon>Rhodonia</taxon>
    </lineage>
</organism>
<dbReference type="AlphaFoldDB" id="A0A8H7P6Q7"/>
<dbReference type="SUPFAM" id="SSF53335">
    <property type="entry name" value="S-adenosyl-L-methionine-dependent methyltransferases"/>
    <property type="match status" value="1"/>
</dbReference>